<dbReference type="GO" id="GO:0006270">
    <property type="term" value="P:DNA replication initiation"/>
    <property type="evidence" value="ECO:0007669"/>
    <property type="project" value="InterPro"/>
</dbReference>
<evidence type="ECO:0000259" key="2">
    <source>
        <dbReference type="Pfam" id="PF01051"/>
    </source>
</evidence>
<dbReference type="AlphaFoldDB" id="A0A1T4QBZ6"/>
<comment type="similarity">
    <text evidence="1">Belongs to the initiator RepB protein family.</text>
</comment>
<dbReference type="Gene3D" id="1.10.10.10">
    <property type="entry name" value="Winged helix-like DNA-binding domain superfamily/Winged helix DNA-binding domain"/>
    <property type="match status" value="2"/>
</dbReference>
<evidence type="ECO:0000313" key="3">
    <source>
        <dbReference type="EMBL" id="SKA01136.1"/>
    </source>
</evidence>
<sequence>MNLTFKNELNDLILTKMSAKELDLFIALLIKFSELKTDKIKVSFLEIKKIMGINPRTSNKQFANTLDKMIIKSHQTIQKTEETKGRKKYISIITTTIFDEEEMTIESRINPDFKNLFEVDNEKGTYTILDLKALVNFKSKYSKNLYRLLKQWETIGTKEFSIDEFRTVLDVPKSYPMKEVDKIVLTPILKELTEFFPKLNIEKIKNGRGAKVTKIIFTWQRIERKKKSFKKQQEVQTQGTGSKKLYNKELAAEKTLEIEKEIEGLKAKERLAEIVKTNLSSKVVEESIQELTSDEYIGMYYDYLKANNIEHSLYVKKAFDIINKNKVKIKENKKAL</sequence>
<name>A0A1T4QBZ6_9FUSO</name>
<gene>
    <name evidence="3" type="ORF">SAMN02745174_02258</name>
</gene>
<dbReference type="RefSeq" id="WP_078694697.1">
    <property type="nucleotide sequence ID" value="NZ_FUWX01000021.1"/>
</dbReference>
<dbReference type="InterPro" id="IPR036390">
    <property type="entry name" value="WH_DNA-bd_sf"/>
</dbReference>
<evidence type="ECO:0000313" key="4">
    <source>
        <dbReference type="Proteomes" id="UP000191153"/>
    </source>
</evidence>
<reference evidence="3 4" key="1">
    <citation type="submission" date="2017-02" db="EMBL/GenBank/DDBJ databases">
        <authorList>
            <person name="Peterson S.W."/>
        </authorList>
    </citation>
    <scope>NUCLEOTIDE SEQUENCE [LARGE SCALE GENOMIC DNA]</scope>
    <source>
        <strain evidence="3 4">ATCC 700028</strain>
    </source>
</reference>
<dbReference type="STRING" id="180163.SAMN02745174_02258"/>
<keyword evidence="4" id="KW-1185">Reference proteome</keyword>
<organism evidence="3 4">
    <name type="scientific">Cetobacterium ceti</name>
    <dbReference type="NCBI Taxonomy" id="180163"/>
    <lineage>
        <taxon>Bacteria</taxon>
        <taxon>Fusobacteriati</taxon>
        <taxon>Fusobacteriota</taxon>
        <taxon>Fusobacteriia</taxon>
        <taxon>Fusobacteriales</taxon>
        <taxon>Fusobacteriaceae</taxon>
        <taxon>Cetobacterium</taxon>
    </lineage>
</organism>
<dbReference type="Pfam" id="PF21205">
    <property type="entry name" value="Rep3_C"/>
    <property type="match status" value="1"/>
</dbReference>
<dbReference type="EMBL" id="FUWX01000021">
    <property type="protein sequence ID" value="SKA01136.1"/>
    <property type="molecule type" value="Genomic_DNA"/>
</dbReference>
<accession>A0A1T4QBZ6</accession>
<protein>
    <submittedName>
        <fullName evidence="3">Protein involved in initiation of plasmid replication</fullName>
    </submittedName>
</protein>
<dbReference type="OrthoDB" id="80084at2"/>
<feature type="domain" description="Initiator Rep protein WH1" evidence="2">
    <location>
        <begin position="6"/>
        <end position="150"/>
    </location>
</feature>
<dbReference type="InterPro" id="IPR000525">
    <property type="entry name" value="Initiator_Rep_WH1"/>
</dbReference>
<dbReference type="Pfam" id="PF01051">
    <property type="entry name" value="Rep3_N"/>
    <property type="match status" value="1"/>
</dbReference>
<dbReference type="InterPro" id="IPR036388">
    <property type="entry name" value="WH-like_DNA-bd_sf"/>
</dbReference>
<dbReference type="GO" id="GO:0003887">
    <property type="term" value="F:DNA-directed DNA polymerase activity"/>
    <property type="evidence" value="ECO:0007669"/>
    <property type="project" value="InterPro"/>
</dbReference>
<proteinExistence type="inferred from homology"/>
<evidence type="ECO:0000256" key="1">
    <source>
        <dbReference type="ARBA" id="ARBA00038283"/>
    </source>
</evidence>
<dbReference type="SUPFAM" id="SSF46785">
    <property type="entry name" value="Winged helix' DNA-binding domain"/>
    <property type="match status" value="1"/>
</dbReference>
<dbReference type="Proteomes" id="UP000191153">
    <property type="component" value="Unassembled WGS sequence"/>
</dbReference>